<keyword evidence="3" id="KW-1185">Reference proteome</keyword>
<keyword evidence="1" id="KW-0812">Transmembrane</keyword>
<evidence type="ECO:0000313" key="3">
    <source>
        <dbReference type="Proteomes" id="UP000197991"/>
    </source>
</evidence>
<evidence type="ECO:0000256" key="1">
    <source>
        <dbReference type="SAM" id="Phobius"/>
    </source>
</evidence>
<reference evidence="2 3" key="1">
    <citation type="submission" date="2017-06" db="EMBL/GenBank/DDBJ databases">
        <title>Salmonella reference genomes for public health.</title>
        <authorList>
            <person name="Robertson J."/>
            <person name="Yoshida C."/>
            <person name="Gurnik S."/>
            <person name="Nash J."/>
        </authorList>
    </citation>
    <scope>NUCLEOTIDE SEQUENCE [LARGE SCALE GENOMIC DNA]</scope>
    <source>
        <strain evidence="2 3">SA19983605</strain>
    </source>
</reference>
<feature type="transmembrane region" description="Helical" evidence="1">
    <location>
        <begin position="78"/>
        <end position="100"/>
    </location>
</feature>
<keyword evidence="1" id="KW-1133">Transmembrane helix</keyword>
<keyword evidence="1" id="KW-0472">Membrane</keyword>
<protein>
    <submittedName>
        <fullName evidence="2">Uncharacterized protein</fullName>
    </submittedName>
</protein>
<name>A0A248KCG4_SALBN</name>
<organism evidence="2 3">
    <name type="scientific">Salmonella bongori serovar 66:z41:- str. SA19983605</name>
    <dbReference type="NCBI Taxonomy" id="1243617"/>
    <lineage>
        <taxon>Bacteria</taxon>
        <taxon>Pseudomonadati</taxon>
        <taxon>Pseudomonadota</taxon>
        <taxon>Gammaproteobacteria</taxon>
        <taxon>Enterobacterales</taxon>
        <taxon>Enterobacteriaceae</taxon>
        <taxon>Salmonella</taxon>
    </lineage>
</organism>
<proteinExistence type="predicted"/>
<accession>A0A248KCG4</accession>
<dbReference type="AlphaFoldDB" id="A0A248KCG4"/>
<sequence length="102" mass="11848">MVCLMFVELKVPVYLNSAGNVLRKLSLTHRQRREKMPPFYIPGINILRYEVFFGEINLALLLVLFNLFLSIISSGYYLYSFCVSVKYIIFICVLLLVFLATN</sequence>
<evidence type="ECO:0000313" key="2">
    <source>
        <dbReference type="EMBL" id="ASG55752.1"/>
    </source>
</evidence>
<dbReference type="EMBL" id="CP022120">
    <property type="protein sequence ID" value="ASG55752.1"/>
    <property type="molecule type" value="Genomic_DNA"/>
</dbReference>
<feature type="transmembrane region" description="Helical" evidence="1">
    <location>
        <begin position="51"/>
        <end position="72"/>
    </location>
</feature>
<gene>
    <name evidence="2" type="ORF">LFZ56_16665</name>
</gene>
<dbReference type="Proteomes" id="UP000197991">
    <property type="component" value="Chromosome"/>
</dbReference>